<proteinExistence type="inferred from homology"/>
<keyword evidence="6 10" id="KW-1133">Transmembrane helix</keyword>
<evidence type="ECO:0000256" key="3">
    <source>
        <dbReference type="ARBA" id="ARBA00022448"/>
    </source>
</evidence>
<feature type="transmembrane region" description="Helical" evidence="10">
    <location>
        <begin position="370"/>
        <end position="388"/>
    </location>
</feature>
<evidence type="ECO:0000256" key="1">
    <source>
        <dbReference type="ARBA" id="ARBA00004651"/>
    </source>
</evidence>
<dbReference type="FunFam" id="1.20.1720.10:FF:000012">
    <property type="entry name" value="MFS toxin efflux pump (AflT)"/>
    <property type="match status" value="1"/>
</dbReference>
<protein>
    <recommendedName>
        <fullName evidence="11">Major facilitator superfamily (MFS) profile domain-containing protein</fullName>
    </recommendedName>
</protein>
<evidence type="ECO:0000256" key="7">
    <source>
        <dbReference type="ARBA" id="ARBA00023136"/>
    </source>
</evidence>
<evidence type="ECO:0000256" key="9">
    <source>
        <dbReference type="SAM" id="MobiDB-lite"/>
    </source>
</evidence>
<dbReference type="Pfam" id="PF07690">
    <property type="entry name" value="MFS_1"/>
    <property type="match status" value="1"/>
</dbReference>
<feature type="transmembrane region" description="Helical" evidence="10">
    <location>
        <begin position="189"/>
        <end position="208"/>
    </location>
</feature>
<dbReference type="FunFam" id="1.20.1250.20:FF:000489">
    <property type="entry name" value="MFS general substrate transporter"/>
    <property type="match status" value="1"/>
</dbReference>
<dbReference type="FunFam" id="1.20.1250.20:FF:000196">
    <property type="entry name" value="MFS toxin efflux pump (AflT)"/>
    <property type="match status" value="1"/>
</dbReference>
<feature type="transmembrane region" description="Helical" evidence="10">
    <location>
        <begin position="132"/>
        <end position="151"/>
    </location>
</feature>
<dbReference type="GO" id="GO:0005886">
    <property type="term" value="C:plasma membrane"/>
    <property type="evidence" value="ECO:0007669"/>
    <property type="project" value="UniProtKB-SubCell"/>
</dbReference>
<dbReference type="PROSITE" id="PS50850">
    <property type="entry name" value="MFS"/>
    <property type="match status" value="1"/>
</dbReference>
<feature type="transmembrane region" description="Helical" evidence="10">
    <location>
        <begin position="424"/>
        <end position="445"/>
    </location>
</feature>
<evidence type="ECO:0000256" key="6">
    <source>
        <dbReference type="ARBA" id="ARBA00022989"/>
    </source>
</evidence>
<keyword evidence="3" id="KW-0813">Transport</keyword>
<feature type="transmembrane region" description="Helical" evidence="10">
    <location>
        <begin position="330"/>
        <end position="350"/>
    </location>
</feature>
<keyword evidence="8" id="KW-0325">Glycoprotein</keyword>
<evidence type="ECO:0000256" key="5">
    <source>
        <dbReference type="ARBA" id="ARBA00022692"/>
    </source>
</evidence>
<feature type="transmembrane region" description="Helical" evidence="10">
    <location>
        <begin position="220"/>
        <end position="240"/>
    </location>
</feature>
<dbReference type="Proteomes" id="UP001313282">
    <property type="component" value="Unassembled WGS sequence"/>
</dbReference>
<feature type="transmembrane region" description="Helical" evidence="10">
    <location>
        <begin position="293"/>
        <end position="309"/>
    </location>
</feature>
<keyword evidence="13" id="KW-1185">Reference proteome</keyword>
<keyword evidence="4" id="KW-1003">Cell membrane</keyword>
<reference evidence="12 13" key="1">
    <citation type="submission" date="2019-10" db="EMBL/GenBank/DDBJ databases">
        <authorList>
            <person name="Palmer J.M."/>
        </authorList>
    </citation>
    <scope>NUCLEOTIDE SEQUENCE [LARGE SCALE GENOMIC DNA]</scope>
    <source>
        <strain evidence="12 13">TWF718</strain>
    </source>
</reference>
<dbReference type="InterPro" id="IPR020846">
    <property type="entry name" value="MFS_dom"/>
</dbReference>
<dbReference type="GO" id="GO:0022857">
    <property type="term" value="F:transmembrane transporter activity"/>
    <property type="evidence" value="ECO:0007669"/>
    <property type="project" value="InterPro"/>
</dbReference>
<dbReference type="AlphaFoldDB" id="A0AAN8MX09"/>
<dbReference type="CDD" id="cd17502">
    <property type="entry name" value="MFS_Azr1_MDR_like"/>
    <property type="match status" value="1"/>
</dbReference>
<dbReference type="Gene3D" id="1.20.1250.20">
    <property type="entry name" value="MFS general substrate transporter like domains"/>
    <property type="match status" value="1"/>
</dbReference>
<name>A0AAN8MX09_9PEZI</name>
<dbReference type="PANTHER" id="PTHR23501:SF198">
    <property type="entry name" value="AZOLE RESISTANCE PROTEIN 1-RELATED"/>
    <property type="match status" value="1"/>
</dbReference>
<evidence type="ECO:0000256" key="2">
    <source>
        <dbReference type="ARBA" id="ARBA00007520"/>
    </source>
</evidence>
<feature type="region of interest" description="Disordered" evidence="9">
    <location>
        <begin position="1"/>
        <end position="31"/>
    </location>
</feature>
<evidence type="ECO:0000313" key="12">
    <source>
        <dbReference type="EMBL" id="KAK6343117.1"/>
    </source>
</evidence>
<comment type="caution">
    <text evidence="12">The sequence shown here is derived from an EMBL/GenBank/DDBJ whole genome shotgun (WGS) entry which is preliminary data.</text>
</comment>
<feature type="transmembrane region" description="Helical" evidence="10">
    <location>
        <begin position="260"/>
        <end position="281"/>
    </location>
</feature>
<sequence>MVAHSTDDDTVAPSVNAPEMDSKEKVAQGVEQPIDDEPVELAKVMSRGGNPPEGEIVYPSGAKVLLIITGLMLAVFLVALDQTIIATAIPKITDRFKSIDDIGWYGSAYFLTSTALQPTFGRIYKIFSIKGTFLVAIFLFEVGSLICGIAPNSTSLIIGRAIAGLGVGGIFSGGIVILAYILPLQKRPLAFASIASMWGIASIVGPLLGGAFTDHVSWRWCFYINLPLGAISVAVVLLVLKIPREANPEGLTVLERVRQLDLIGAAILIPAVVSLLLALQWGGVTYPWKDAKIIGLFVCFGGLIIIFIFSQWKLGEAATLPPRIMKQRTVLASLIFACFFGAAFFVDVYYLPIYFQSVKGSSATKSGIQVLPILLSCVLSSIVSGGLISTLGYYTPFLIGGMLLFSIGAGLITTFDVDTNSAHWIGYQVLAGLGVGVGFQVPVLAVQTVLHMDDIPVGTAIITFFQSLGGALFISVGQNIFSNGLKEGLEEFIPEVPSSVFLLSGATEVKDVLASLGLQDRLQDVRRAYMVGLKDTYRLDVALACCAFVAACFLEWKNIKTEKEAKEAEAKEKGIHLEPAIVV</sequence>
<feature type="transmembrane region" description="Helical" evidence="10">
    <location>
        <begin position="457"/>
        <end position="476"/>
    </location>
</feature>
<dbReference type="Gene3D" id="1.20.1720.10">
    <property type="entry name" value="Multidrug resistance protein D"/>
    <property type="match status" value="1"/>
</dbReference>
<dbReference type="PANTHER" id="PTHR23501">
    <property type="entry name" value="MAJOR FACILITATOR SUPERFAMILY"/>
    <property type="match status" value="1"/>
</dbReference>
<dbReference type="EMBL" id="JAVHNR010000005">
    <property type="protein sequence ID" value="KAK6343117.1"/>
    <property type="molecule type" value="Genomic_DNA"/>
</dbReference>
<dbReference type="SUPFAM" id="SSF103473">
    <property type="entry name" value="MFS general substrate transporter"/>
    <property type="match status" value="1"/>
</dbReference>
<comment type="similarity">
    <text evidence="2">Belongs to the major facilitator superfamily. TCR/Tet family.</text>
</comment>
<gene>
    <name evidence="12" type="ORF">TWF718_008490</name>
</gene>
<feature type="domain" description="Major facilitator superfamily (MFS) profile" evidence="11">
    <location>
        <begin position="67"/>
        <end position="523"/>
    </location>
</feature>
<comment type="subcellular location">
    <subcellularLocation>
        <location evidence="1">Cell membrane</location>
        <topology evidence="1">Multi-pass membrane protein</topology>
    </subcellularLocation>
</comment>
<feature type="transmembrane region" description="Helical" evidence="10">
    <location>
        <begin position="157"/>
        <end position="182"/>
    </location>
</feature>
<dbReference type="InterPro" id="IPR011701">
    <property type="entry name" value="MFS"/>
</dbReference>
<keyword evidence="7 10" id="KW-0472">Membrane</keyword>
<evidence type="ECO:0000313" key="13">
    <source>
        <dbReference type="Proteomes" id="UP001313282"/>
    </source>
</evidence>
<accession>A0AAN8MX09</accession>
<evidence type="ECO:0000256" key="8">
    <source>
        <dbReference type="ARBA" id="ARBA00023180"/>
    </source>
</evidence>
<feature type="transmembrane region" description="Helical" evidence="10">
    <location>
        <begin position="64"/>
        <end position="89"/>
    </location>
</feature>
<keyword evidence="5 10" id="KW-0812">Transmembrane</keyword>
<feature type="transmembrane region" description="Helical" evidence="10">
    <location>
        <begin position="393"/>
        <end position="412"/>
    </location>
</feature>
<evidence type="ECO:0000259" key="11">
    <source>
        <dbReference type="PROSITE" id="PS50850"/>
    </source>
</evidence>
<dbReference type="InterPro" id="IPR036259">
    <property type="entry name" value="MFS_trans_sf"/>
</dbReference>
<evidence type="ECO:0000256" key="4">
    <source>
        <dbReference type="ARBA" id="ARBA00022475"/>
    </source>
</evidence>
<evidence type="ECO:0000256" key="10">
    <source>
        <dbReference type="SAM" id="Phobius"/>
    </source>
</evidence>
<organism evidence="12 13">
    <name type="scientific">Orbilia javanica</name>
    <dbReference type="NCBI Taxonomy" id="47235"/>
    <lineage>
        <taxon>Eukaryota</taxon>
        <taxon>Fungi</taxon>
        <taxon>Dikarya</taxon>
        <taxon>Ascomycota</taxon>
        <taxon>Pezizomycotina</taxon>
        <taxon>Orbiliomycetes</taxon>
        <taxon>Orbiliales</taxon>
        <taxon>Orbiliaceae</taxon>
        <taxon>Orbilia</taxon>
    </lineage>
</organism>